<dbReference type="PANTHER" id="PTHR34220">
    <property type="entry name" value="SENSOR HISTIDINE KINASE YPDA"/>
    <property type="match status" value="1"/>
</dbReference>
<evidence type="ECO:0000313" key="4">
    <source>
        <dbReference type="EMBL" id="OUS14559.1"/>
    </source>
</evidence>
<feature type="transmembrane region" description="Helical" evidence="1">
    <location>
        <begin position="41"/>
        <end position="59"/>
    </location>
</feature>
<evidence type="ECO:0000313" key="5">
    <source>
        <dbReference type="Proteomes" id="UP000196102"/>
    </source>
</evidence>
<dbReference type="EMBL" id="MAAX01000118">
    <property type="protein sequence ID" value="OUS14559.1"/>
    <property type="molecule type" value="Genomic_DNA"/>
</dbReference>
<dbReference type="InterPro" id="IPR050640">
    <property type="entry name" value="Bact_2-comp_sensor_kinase"/>
</dbReference>
<dbReference type="GO" id="GO:0000155">
    <property type="term" value="F:phosphorelay sensor kinase activity"/>
    <property type="evidence" value="ECO:0007669"/>
    <property type="project" value="InterPro"/>
</dbReference>
<feature type="transmembrane region" description="Helical" evidence="1">
    <location>
        <begin position="118"/>
        <end position="139"/>
    </location>
</feature>
<name>A0A1Z8AW53_9FLAO</name>
<dbReference type="AlphaFoldDB" id="A0A1Z8AW53"/>
<feature type="domain" description="2TM" evidence="3">
    <location>
        <begin position="363"/>
        <end position="440"/>
    </location>
</feature>
<proteinExistence type="predicted"/>
<dbReference type="PANTHER" id="PTHR34220:SF7">
    <property type="entry name" value="SENSOR HISTIDINE KINASE YPDA"/>
    <property type="match status" value="1"/>
</dbReference>
<dbReference type="Proteomes" id="UP000196102">
    <property type="component" value="Unassembled WGS sequence"/>
</dbReference>
<dbReference type="InterPro" id="IPR036890">
    <property type="entry name" value="HATPase_C_sf"/>
</dbReference>
<evidence type="ECO:0000259" key="3">
    <source>
        <dbReference type="Pfam" id="PF13239"/>
    </source>
</evidence>
<accession>A0A1Z8AW53</accession>
<gene>
    <name evidence="4" type="ORF">A9Q93_07705</name>
</gene>
<reference evidence="5" key="1">
    <citation type="journal article" date="2017" name="Proc. Natl. Acad. Sci. U.S.A.">
        <title>Simulation of Deepwater Horizon oil plume reveals substrate specialization within a complex community of hydrocarbon-degraders.</title>
        <authorList>
            <person name="Hu P."/>
            <person name="Dubinsky E.A."/>
            <person name="Probst A.J."/>
            <person name="Wang J."/>
            <person name="Sieber C.M.K."/>
            <person name="Tom L.M."/>
            <person name="Gardinali P."/>
            <person name="Banfield J.F."/>
            <person name="Atlas R.M."/>
            <person name="Andersen G.L."/>
        </authorList>
    </citation>
    <scope>NUCLEOTIDE SEQUENCE [LARGE SCALE GENOMIC DNA]</scope>
</reference>
<feature type="transmembrane region" description="Helical" evidence="1">
    <location>
        <begin position="80"/>
        <end position="103"/>
    </location>
</feature>
<keyword evidence="1" id="KW-0812">Transmembrane</keyword>
<comment type="caution">
    <text evidence="4">The sequence shown here is derived from an EMBL/GenBank/DDBJ whole genome shotgun (WGS) entry which is preliminary data.</text>
</comment>
<organism evidence="4 5">
    <name type="scientific">Nonlabens dokdonensis</name>
    <dbReference type="NCBI Taxonomy" id="328515"/>
    <lineage>
        <taxon>Bacteria</taxon>
        <taxon>Pseudomonadati</taxon>
        <taxon>Bacteroidota</taxon>
        <taxon>Flavobacteriia</taxon>
        <taxon>Flavobacteriales</taxon>
        <taxon>Flavobacteriaceae</taxon>
        <taxon>Nonlabens</taxon>
    </lineage>
</organism>
<evidence type="ECO:0000256" key="1">
    <source>
        <dbReference type="SAM" id="Phobius"/>
    </source>
</evidence>
<dbReference type="RefSeq" id="WP_303686834.1">
    <property type="nucleotide sequence ID" value="NZ_CAJXYO010000030.1"/>
</dbReference>
<keyword evidence="4" id="KW-0808">Transferase</keyword>
<sequence>MKLKRFYKFLLACVTISVSINLINAYFRGRLLGWETEAEAFLINLLFTVVLTVGNEWWFDYLSKRISWRNQSVKRLIYGAVGSVIVTMILLAILNFVVSVVIYDSSIQEFLSDQETEWYVFGLIITLIVSSIYHAIYFYKASQAQKVNEQKTIARSATAQFDALKNQLDPHFLFNSLNVLVSLIEENPKAATKFTTSLSKVYRYVLEQRNKELVSVDEELKFARTYVGLLKTRFEDSIEIEIPDQGSIENAKVVPLSLQLLIENAVKHNIVSSNKPLKLRIYEQNQFLVIENNLQKKQVIKESSGVGLQNIESRYRLLTNRQMTINETTDTFKVSVPILTNQSETVNLNTIDMDNTEDIRLTKAKLRVDSIKDFYDNAVKTIVILAFLAAINAFTGGFPWVIFPAIGMGISLLFKYMRTFNKNFFLGESWKERKINELMNNERF</sequence>
<keyword evidence="4" id="KW-0418">Kinase</keyword>
<evidence type="ECO:0000259" key="2">
    <source>
        <dbReference type="Pfam" id="PF06580"/>
    </source>
</evidence>
<dbReference type="Pfam" id="PF06580">
    <property type="entry name" value="His_kinase"/>
    <property type="match status" value="1"/>
</dbReference>
<protein>
    <submittedName>
        <fullName evidence="4">Histidine kinase</fullName>
    </submittedName>
</protein>
<dbReference type="InterPro" id="IPR025698">
    <property type="entry name" value="2TM_dom"/>
</dbReference>
<dbReference type="Pfam" id="PF13239">
    <property type="entry name" value="2TM"/>
    <property type="match status" value="1"/>
</dbReference>
<feature type="domain" description="Signal transduction histidine kinase internal region" evidence="2">
    <location>
        <begin position="159"/>
        <end position="237"/>
    </location>
</feature>
<keyword evidence="1" id="KW-1133">Transmembrane helix</keyword>
<dbReference type="InterPro" id="IPR010559">
    <property type="entry name" value="Sig_transdc_His_kin_internal"/>
</dbReference>
<dbReference type="Gene3D" id="3.30.565.10">
    <property type="entry name" value="Histidine kinase-like ATPase, C-terminal domain"/>
    <property type="match status" value="1"/>
</dbReference>
<dbReference type="GO" id="GO:0016020">
    <property type="term" value="C:membrane"/>
    <property type="evidence" value="ECO:0007669"/>
    <property type="project" value="InterPro"/>
</dbReference>
<keyword evidence="1" id="KW-0472">Membrane</keyword>